<dbReference type="PANTHER" id="PTHR30483">
    <property type="entry name" value="LEUCINE-SPECIFIC-BINDING PROTEIN"/>
    <property type="match status" value="1"/>
</dbReference>
<evidence type="ECO:0000256" key="3">
    <source>
        <dbReference type="ARBA" id="ARBA00022729"/>
    </source>
</evidence>
<dbReference type="InterPro" id="IPR000709">
    <property type="entry name" value="Leu_Ile_Val-bd"/>
</dbReference>
<comment type="caution">
    <text evidence="7">The sequence shown here is derived from an EMBL/GenBank/DDBJ whole genome shotgun (WGS) entry which is preliminary data.</text>
</comment>
<organism evidence="7 8">
    <name type="scientific">Herbaspirillum aquaticum</name>
    <dbReference type="NCBI Taxonomy" id="568783"/>
    <lineage>
        <taxon>Bacteria</taxon>
        <taxon>Pseudomonadati</taxon>
        <taxon>Pseudomonadota</taxon>
        <taxon>Betaproteobacteria</taxon>
        <taxon>Burkholderiales</taxon>
        <taxon>Oxalobacteraceae</taxon>
        <taxon>Herbaspirillum</taxon>
    </lineage>
</organism>
<keyword evidence="3 5" id="KW-0732">Signal</keyword>
<accession>A0A225SVP7</accession>
<name>A0A225SVP7_9BURK</name>
<proteinExistence type="inferred from homology"/>
<evidence type="ECO:0000256" key="1">
    <source>
        <dbReference type="ARBA" id="ARBA00010062"/>
    </source>
</evidence>
<keyword evidence="8" id="KW-1185">Reference proteome</keyword>
<dbReference type="InterPro" id="IPR051010">
    <property type="entry name" value="BCAA_transport"/>
</dbReference>
<dbReference type="SUPFAM" id="SSF53822">
    <property type="entry name" value="Periplasmic binding protein-like I"/>
    <property type="match status" value="1"/>
</dbReference>
<dbReference type="InterPro" id="IPR028081">
    <property type="entry name" value="Leu-bd"/>
</dbReference>
<evidence type="ECO:0000259" key="6">
    <source>
        <dbReference type="Pfam" id="PF13458"/>
    </source>
</evidence>
<comment type="similarity">
    <text evidence="1">Belongs to the leucine-binding protein family.</text>
</comment>
<dbReference type="CDD" id="cd20013">
    <property type="entry name" value="PBP1_RPA0985_benzoate-like"/>
    <property type="match status" value="1"/>
</dbReference>
<keyword evidence="2" id="KW-0813">Transport</keyword>
<reference evidence="7 8" key="1">
    <citation type="journal article" date="2010" name="Int. J. Syst. Evol. Microbiol.">
        <title>Reclassification of Herbaspirillum putei as a later heterotypic synonym of Herbaspirillum huttiense, with the description of H. huttiense subsp. huttiense subsp. nov. and H. huttiense subsp. putei subsp. nov., comb. nov., and description of Herbaspirillum aquaticum sp. nov.</title>
        <authorList>
            <person name="Dobritsa A.P."/>
            <person name="Reddy M.C."/>
            <person name="Samadpour M."/>
        </authorList>
    </citation>
    <scope>NUCLEOTIDE SEQUENCE [LARGE SCALE GENOMIC DNA]</scope>
    <source>
        <strain evidence="7 8">IEH 4430</strain>
    </source>
</reference>
<dbReference type="GO" id="GO:0006865">
    <property type="term" value="P:amino acid transport"/>
    <property type="evidence" value="ECO:0007669"/>
    <property type="project" value="UniProtKB-KW"/>
</dbReference>
<sequence>MTLKKRAMLAAMAASASLLTSLAYGQETIKVGLIAAFSGPFADYGKQMEGGIKAYMAQHGDTVAGKKIQVIIKDTTGPSPEIAKRLAQELVVRDKVDFLAGFGLTPEALAVAPIAEQAKKPMIVMNAASSVITTKSSYIARFSMTLPQVSGPMATWAIKNGIKRVVTLVADYGPGIDAETAFKTNLLGGGGQVLESIRVPLRNPEFAPYIQRIKDAKPEAVFIFVPAGEQGIAFMKGYRERGLAEAGIKVIATGDLTDDHVLPAMGDSTLGVITSFHYSAAHDSPENKAFLKSFAAANPGAGRPNFMAVAAYDGMNAIYEVSKKLNGKIDGDRAMALLKNMKFTSPRGPIAIDPATRDIVQTVYVRKVEKVGNEVYNVEFDKFDNMKDTGK</sequence>
<dbReference type="Gene3D" id="3.40.50.2300">
    <property type="match status" value="2"/>
</dbReference>
<evidence type="ECO:0000256" key="2">
    <source>
        <dbReference type="ARBA" id="ARBA00022448"/>
    </source>
</evidence>
<feature type="signal peptide" evidence="5">
    <location>
        <begin position="1"/>
        <end position="25"/>
    </location>
</feature>
<evidence type="ECO:0000313" key="8">
    <source>
        <dbReference type="Proteomes" id="UP000214747"/>
    </source>
</evidence>
<dbReference type="AlphaFoldDB" id="A0A225SVP7"/>
<dbReference type="EMBL" id="NJGV01000016">
    <property type="protein sequence ID" value="OWY33614.1"/>
    <property type="molecule type" value="Genomic_DNA"/>
</dbReference>
<gene>
    <name evidence="7" type="ORF">CEJ45_16005</name>
</gene>
<evidence type="ECO:0000256" key="5">
    <source>
        <dbReference type="SAM" id="SignalP"/>
    </source>
</evidence>
<dbReference type="PRINTS" id="PR00337">
    <property type="entry name" value="LEUILEVALBP"/>
</dbReference>
<dbReference type="Proteomes" id="UP000214747">
    <property type="component" value="Unassembled WGS sequence"/>
</dbReference>
<evidence type="ECO:0000313" key="7">
    <source>
        <dbReference type="EMBL" id="OWY33614.1"/>
    </source>
</evidence>
<feature type="chain" id="PRO_5012443333" evidence="5">
    <location>
        <begin position="26"/>
        <end position="391"/>
    </location>
</feature>
<feature type="domain" description="Leucine-binding protein" evidence="6">
    <location>
        <begin position="28"/>
        <end position="370"/>
    </location>
</feature>
<keyword evidence="4" id="KW-0029">Amino-acid transport</keyword>
<protein>
    <submittedName>
        <fullName evidence="7">ABC transporter substrate-binding protein</fullName>
    </submittedName>
</protein>
<dbReference type="RefSeq" id="WP_088756060.1">
    <property type="nucleotide sequence ID" value="NZ_NJGV01000016.1"/>
</dbReference>
<evidence type="ECO:0000256" key="4">
    <source>
        <dbReference type="ARBA" id="ARBA00022970"/>
    </source>
</evidence>
<dbReference type="Pfam" id="PF13458">
    <property type="entry name" value="Peripla_BP_6"/>
    <property type="match status" value="1"/>
</dbReference>
<dbReference type="InterPro" id="IPR028082">
    <property type="entry name" value="Peripla_BP_I"/>
</dbReference>
<dbReference type="PANTHER" id="PTHR30483:SF6">
    <property type="entry name" value="PERIPLASMIC BINDING PROTEIN OF ABC TRANSPORTER FOR NATURAL AMINO ACIDS"/>
    <property type="match status" value="1"/>
</dbReference>